<dbReference type="InterPro" id="IPR029044">
    <property type="entry name" value="Nucleotide-diphossugar_trans"/>
</dbReference>
<dbReference type="EMBL" id="MN739831">
    <property type="protein sequence ID" value="QHT73659.1"/>
    <property type="molecule type" value="Genomic_DNA"/>
</dbReference>
<proteinExistence type="predicted"/>
<name>A0A6C0GZN8_9ZZZZ</name>
<sequence length="327" mass="37275">MSEEKQNFHILLATPCYGGQLLRGYHQSTLALQRLCDSQGIKLDILTIGNESLITRARNFYVSLVLAKKEYTHLFFVDADVSFNPLNVIRMLMSGKDVVGGCYPKKGINWDKIYELVKEGKVEKEFIEPASYDYAVNVITENDTGNNKIPIQNGFMKVAYAATGFLMIKREVLEKMAREFSNLKYVNDVGGYDSHGNKDYFYALFDCIIDPQSKRYLSEDYAFCKRWLGMKGEIWIDLSCNLTHDGTYSFKGSYLKSIEHGIKTDIENSKPTEVSIPKSIRENKSEVSMEDKLRALLAKPTLENKSEISMEDKLRALLVKDTKAKII</sequence>
<dbReference type="AlphaFoldDB" id="A0A6C0GZN8"/>
<protein>
    <submittedName>
        <fullName evidence="1">Uncharacterized protein</fullName>
    </submittedName>
</protein>
<dbReference type="SUPFAM" id="SSF53448">
    <property type="entry name" value="Nucleotide-diphospho-sugar transferases"/>
    <property type="match status" value="1"/>
</dbReference>
<evidence type="ECO:0000313" key="1">
    <source>
        <dbReference type="EMBL" id="QHT73659.1"/>
    </source>
</evidence>
<organism evidence="1">
    <name type="scientific">viral metagenome</name>
    <dbReference type="NCBI Taxonomy" id="1070528"/>
    <lineage>
        <taxon>unclassified sequences</taxon>
        <taxon>metagenomes</taxon>
        <taxon>organismal metagenomes</taxon>
    </lineage>
</organism>
<reference evidence="1" key="1">
    <citation type="journal article" date="2020" name="Nature">
        <title>Giant virus diversity and host interactions through global metagenomics.</title>
        <authorList>
            <person name="Schulz F."/>
            <person name="Roux S."/>
            <person name="Paez-Espino D."/>
            <person name="Jungbluth S."/>
            <person name="Walsh D.A."/>
            <person name="Denef V.J."/>
            <person name="McMahon K.D."/>
            <person name="Konstantinidis K.T."/>
            <person name="Eloe-Fadrosh E.A."/>
            <person name="Kyrpides N.C."/>
            <person name="Woyke T."/>
        </authorList>
    </citation>
    <scope>NUCLEOTIDE SEQUENCE</scope>
    <source>
        <strain evidence="1">GVMAG-M-3300023179-4</strain>
    </source>
</reference>
<accession>A0A6C0GZN8</accession>
<dbReference type="Gene3D" id="3.90.550.40">
    <property type="match status" value="1"/>
</dbReference>